<dbReference type="GO" id="GO:0016787">
    <property type="term" value="F:hydrolase activity"/>
    <property type="evidence" value="ECO:0007669"/>
    <property type="project" value="InterPro"/>
</dbReference>
<keyword evidence="3" id="KW-1185">Reference proteome</keyword>
<dbReference type="NCBIfam" id="TIGR04123">
    <property type="entry name" value="P_estr_lig_assc"/>
    <property type="match status" value="1"/>
</dbReference>
<keyword evidence="2" id="KW-0067">ATP-binding</keyword>
<accession>A0A8J3G5X5</accession>
<dbReference type="Pfam" id="PF00149">
    <property type="entry name" value="Metallophos"/>
    <property type="match status" value="1"/>
</dbReference>
<dbReference type="GO" id="GO:0004386">
    <property type="term" value="F:helicase activity"/>
    <property type="evidence" value="ECO:0007669"/>
    <property type="project" value="UniProtKB-KW"/>
</dbReference>
<proteinExistence type="predicted"/>
<evidence type="ECO:0000313" key="2">
    <source>
        <dbReference type="EMBL" id="GHB43803.1"/>
    </source>
</evidence>
<name>A0A8J3G5X5_9BACT</name>
<dbReference type="SUPFAM" id="SSF56300">
    <property type="entry name" value="Metallo-dependent phosphatases"/>
    <property type="match status" value="1"/>
</dbReference>
<sequence length="217" mass="24691">MQTVTWEGIAFNLLPEKAIFIPQEKSLLIADAHFGKAAHFRKAGIPIPETLHDEDLIKIQSLIHQWNPSKVYFLGDLFHSDLNESWFTLEDFLAQFPSVQFILIKGNHDILPPAIYQASNWKIIPEQLELGNLLLTHEPLENIPLTKFNLCGHIHPGIRLHGNGRQKISLPCYFMRPNQLILPAFGRFTGLHLLSCTKNDKTYVVTGSQVMEANFKS</sequence>
<evidence type="ECO:0000259" key="1">
    <source>
        <dbReference type="Pfam" id="PF00149"/>
    </source>
</evidence>
<organism evidence="2 3">
    <name type="scientific">Mongoliitalea lutea</name>
    <dbReference type="NCBI Taxonomy" id="849756"/>
    <lineage>
        <taxon>Bacteria</taxon>
        <taxon>Pseudomonadati</taxon>
        <taxon>Bacteroidota</taxon>
        <taxon>Cytophagia</taxon>
        <taxon>Cytophagales</taxon>
        <taxon>Cyclobacteriaceae</taxon>
        <taxon>Mongoliitalea</taxon>
    </lineage>
</organism>
<keyword evidence="2" id="KW-0347">Helicase</keyword>
<keyword evidence="2" id="KW-0547">Nucleotide-binding</keyword>
<reference evidence="2" key="1">
    <citation type="journal article" date="2014" name="Int. J. Syst. Evol. Microbiol.">
        <title>Complete genome sequence of Corynebacterium casei LMG S-19264T (=DSM 44701T), isolated from a smear-ripened cheese.</title>
        <authorList>
            <consortium name="US DOE Joint Genome Institute (JGI-PGF)"/>
            <person name="Walter F."/>
            <person name="Albersmeier A."/>
            <person name="Kalinowski J."/>
            <person name="Ruckert C."/>
        </authorList>
    </citation>
    <scope>NUCLEOTIDE SEQUENCE</scope>
    <source>
        <strain evidence="2">KCTC 23224</strain>
    </source>
</reference>
<dbReference type="PIRSF" id="PIRSF000887">
    <property type="entry name" value="Pesterase_MJ0037"/>
    <property type="match status" value="1"/>
</dbReference>
<dbReference type="AlphaFoldDB" id="A0A8J3G5X5"/>
<dbReference type="PANTHER" id="PTHR39323:SF1">
    <property type="entry name" value="BLR1149 PROTEIN"/>
    <property type="match status" value="1"/>
</dbReference>
<evidence type="ECO:0000313" key="3">
    <source>
        <dbReference type="Proteomes" id="UP000642809"/>
    </source>
</evidence>
<comment type="caution">
    <text evidence="2">The sequence shown here is derived from an EMBL/GenBank/DDBJ whole genome shotgun (WGS) entry which is preliminary data.</text>
</comment>
<reference evidence="2" key="2">
    <citation type="submission" date="2020-09" db="EMBL/GenBank/DDBJ databases">
        <authorList>
            <person name="Sun Q."/>
            <person name="Kim S."/>
        </authorList>
    </citation>
    <scope>NUCLEOTIDE SEQUENCE</scope>
    <source>
        <strain evidence="2">KCTC 23224</strain>
    </source>
</reference>
<dbReference type="InterPro" id="IPR029052">
    <property type="entry name" value="Metallo-depent_PP-like"/>
</dbReference>
<dbReference type="InterPro" id="IPR024173">
    <property type="entry name" value="Pesterase_MJ0037-like"/>
</dbReference>
<keyword evidence="2" id="KW-0378">Hydrolase</keyword>
<dbReference type="InterPro" id="IPR026336">
    <property type="entry name" value="PdeM-like"/>
</dbReference>
<feature type="domain" description="Calcineurin-like phosphoesterase" evidence="1">
    <location>
        <begin position="27"/>
        <end position="129"/>
    </location>
</feature>
<protein>
    <submittedName>
        <fullName evidence="2">DEAD/DEAH box helicase</fullName>
    </submittedName>
</protein>
<dbReference type="RefSeq" id="WP_189583330.1">
    <property type="nucleotide sequence ID" value="NZ_BMYF01000016.1"/>
</dbReference>
<dbReference type="Proteomes" id="UP000642809">
    <property type="component" value="Unassembled WGS sequence"/>
</dbReference>
<dbReference type="EMBL" id="BMYF01000016">
    <property type="protein sequence ID" value="GHB43803.1"/>
    <property type="molecule type" value="Genomic_DNA"/>
</dbReference>
<gene>
    <name evidence="2" type="ORF">GCM10008106_25980</name>
</gene>
<dbReference type="Gene3D" id="3.60.21.10">
    <property type="match status" value="1"/>
</dbReference>
<dbReference type="PANTHER" id="PTHR39323">
    <property type="entry name" value="BLR1149 PROTEIN"/>
    <property type="match status" value="1"/>
</dbReference>
<dbReference type="InterPro" id="IPR004843">
    <property type="entry name" value="Calcineurin-like_PHP"/>
</dbReference>